<dbReference type="Pfam" id="PF13089">
    <property type="entry name" value="PP_kinase_N"/>
    <property type="match status" value="1"/>
</dbReference>
<feature type="domain" description="Polyphosphate kinase C-terminal" evidence="11">
    <location>
        <begin position="329"/>
        <end position="491"/>
    </location>
</feature>
<dbReference type="RefSeq" id="WP_092908080.1">
    <property type="nucleotide sequence ID" value="NZ_FOUZ01000007.1"/>
</dbReference>
<feature type="binding site" evidence="6">
    <location>
        <position position="466"/>
    </location>
    <ligand>
        <name>ATP</name>
        <dbReference type="ChEBI" id="CHEBI:30616"/>
    </ligand>
</feature>
<evidence type="ECO:0000256" key="5">
    <source>
        <dbReference type="ARBA" id="ARBA00022840"/>
    </source>
</evidence>
<dbReference type="SUPFAM" id="SSF140356">
    <property type="entry name" value="PPK N-terminal domain-like"/>
    <property type="match status" value="1"/>
</dbReference>
<evidence type="ECO:0000256" key="7">
    <source>
        <dbReference type="RuleBase" id="RU003800"/>
    </source>
</evidence>
<keyword evidence="6" id="KW-0479">Metal-binding</keyword>
<dbReference type="SUPFAM" id="SSF56024">
    <property type="entry name" value="Phospholipase D/nuclease"/>
    <property type="match status" value="2"/>
</dbReference>
<dbReference type="NCBIfam" id="TIGR03705">
    <property type="entry name" value="poly_P_kin"/>
    <property type="match status" value="1"/>
</dbReference>
<dbReference type="InterPro" id="IPR025198">
    <property type="entry name" value="PPK_N_dom"/>
</dbReference>
<organism evidence="12 13">
    <name type="scientific">Algoriella xinjiangensis</name>
    <dbReference type="NCBI Taxonomy" id="684065"/>
    <lineage>
        <taxon>Bacteria</taxon>
        <taxon>Pseudomonadati</taxon>
        <taxon>Bacteroidota</taxon>
        <taxon>Flavobacteriia</taxon>
        <taxon>Flavobacteriales</taxon>
        <taxon>Weeksellaceae</taxon>
        <taxon>Algoriella</taxon>
    </lineage>
</organism>
<dbReference type="Gene3D" id="3.30.870.10">
    <property type="entry name" value="Endonuclease Chain A"/>
    <property type="match status" value="2"/>
</dbReference>
<dbReference type="InterPro" id="IPR003414">
    <property type="entry name" value="PP_kinase"/>
</dbReference>
<dbReference type="InterPro" id="IPR036830">
    <property type="entry name" value="PP_kinase_middle_dom_sf"/>
</dbReference>
<evidence type="ECO:0000259" key="8">
    <source>
        <dbReference type="Pfam" id="PF02503"/>
    </source>
</evidence>
<dbReference type="GO" id="GO:0005524">
    <property type="term" value="F:ATP binding"/>
    <property type="evidence" value="ECO:0007669"/>
    <property type="project" value="UniProtKB-KW"/>
</dbReference>
<dbReference type="OrthoDB" id="9761456at2"/>
<dbReference type="HAMAP" id="MF_00347">
    <property type="entry name" value="Polyphosphate_kinase"/>
    <property type="match status" value="1"/>
</dbReference>
<evidence type="ECO:0000313" key="13">
    <source>
        <dbReference type="Proteomes" id="UP000199149"/>
    </source>
</evidence>
<dbReference type="Gene3D" id="1.20.58.310">
    <property type="entry name" value="Polyphosphate kinase N-terminal domain"/>
    <property type="match status" value="1"/>
</dbReference>
<reference evidence="13" key="1">
    <citation type="submission" date="2016-10" db="EMBL/GenBank/DDBJ databases">
        <authorList>
            <person name="Varghese N."/>
            <person name="Submissions S."/>
        </authorList>
    </citation>
    <scope>NUCLEOTIDE SEQUENCE [LARGE SCALE GENOMIC DNA]</scope>
    <source>
        <strain evidence="13">XJ109</strain>
    </source>
</reference>
<dbReference type="NCBIfam" id="NF003917">
    <property type="entry name" value="PRK05443.1-1"/>
    <property type="match status" value="1"/>
</dbReference>
<dbReference type="PANTHER" id="PTHR30218">
    <property type="entry name" value="POLYPHOSPHATE KINASE"/>
    <property type="match status" value="1"/>
</dbReference>
<keyword evidence="6" id="KW-0460">Magnesium</keyword>
<dbReference type="InterPro" id="IPR025200">
    <property type="entry name" value="PPK_C_dom2"/>
</dbReference>
<evidence type="ECO:0000256" key="3">
    <source>
        <dbReference type="ARBA" id="ARBA00022741"/>
    </source>
</evidence>
<keyword evidence="2 6" id="KW-0808">Transferase</keyword>
<evidence type="ECO:0000259" key="9">
    <source>
        <dbReference type="Pfam" id="PF13089"/>
    </source>
</evidence>
<dbReference type="EMBL" id="FOUZ01000007">
    <property type="protein sequence ID" value="SFN13150.1"/>
    <property type="molecule type" value="Genomic_DNA"/>
</dbReference>
<dbReference type="SUPFAM" id="SSF143724">
    <property type="entry name" value="PHP14-like"/>
    <property type="match status" value="1"/>
</dbReference>
<evidence type="ECO:0000256" key="4">
    <source>
        <dbReference type="ARBA" id="ARBA00022777"/>
    </source>
</evidence>
<dbReference type="PANTHER" id="PTHR30218:SF0">
    <property type="entry name" value="POLYPHOSPHATE KINASE"/>
    <property type="match status" value="1"/>
</dbReference>
<dbReference type="InterPro" id="IPR024953">
    <property type="entry name" value="PP_kinase_middle"/>
</dbReference>
<dbReference type="Pfam" id="PF17941">
    <property type="entry name" value="PP_kinase_C_1"/>
    <property type="match status" value="1"/>
</dbReference>
<feature type="domain" description="Polyphosphate kinase N-terminal" evidence="9">
    <location>
        <begin position="4"/>
        <end position="112"/>
    </location>
</feature>
<dbReference type="GO" id="GO:0006799">
    <property type="term" value="P:polyphosphate biosynthetic process"/>
    <property type="evidence" value="ECO:0007669"/>
    <property type="project" value="UniProtKB-UniRule"/>
</dbReference>
<dbReference type="InterPro" id="IPR041108">
    <property type="entry name" value="PP_kinase_C_1"/>
</dbReference>
<keyword evidence="1 6" id="KW-0597">Phosphoprotein</keyword>
<feature type="binding site" evidence="6">
    <location>
        <position position="590"/>
    </location>
    <ligand>
        <name>ATP</name>
        <dbReference type="ChEBI" id="CHEBI:30616"/>
    </ligand>
</feature>
<feature type="domain" description="Polyphosphate kinase middle" evidence="8">
    <location>
        <begin position="124"/>
        <end position="302"/>
    </location>
</feature>
<dbReference type="GO" id="GO:0009358">
    <property type="term" value="C:polyphosphate kinase complex"/>
    <property type="evidence" value="ECO:0007669"/>
    <property type="project" value="InterPro"/>
</dbReference>
<feature type="binding site" evidence="6">
    <location>
        <position position="402"/>
    </location>
    <ligand>
        <name>Mg(2+)</name>
        <dbReference type="ChEBI" id="CHEBI:18420"/>
    </ligand>
</feature>
<comment type="function">
    <text evidence="6 7">Catalyzes the reversible transfer of the terminal phosphate of ATP to form a long-chain polyphosphate (polyP).</text>
</comment>
<feature type="binding site" evidence="6">
    <location>
        <position position="42"/>
    </location>
    <ligand>
        <name>ATP</name>
        <dbReference type="ChEBI" id="CHEBI:30616"/>
    </ligand>
</feature>
<comment type="catalytic activity">
    <reaction evidence="6 7">
        <text>[phosphate](n) + ATP = [phosphate](n+1) + ADP</text>
        <dbReference type="Rhea" id="RHEA:19573"/>
        <dbReference type="Rhea" id="RHEA-COMP:9859"/>
        <dbReference type="Rhea" id="RHEA-COMP:14280"/>
        <dbReference type="ChEBI" id="CHEBI:16838"/>
        <dbReference type="ChEBI" id="CHEBI:30616"/>
        <dbReference type="ChEBI" id="CHEBI:456216"/>
        <dbReference type="EC" id="2.7.4.1"/>
    </reaction>
</comment>
<feature type="binding site" evidence="6">
    <location>
        <position position="372"/>
    </location>
    <ligand>
        <name>Mg(2+)</name>
        <dbReference type="ChEBI" id="CHEBI:18420"/>
    </ligand>
</feature>
<dbReference type="Pfam" id="PF02503">
    <property type="entry name" value="PP_kinase"/>
    <property type="match status" value="1"/>
</dbReference>
<sequence>MKKYINREISWLSFNARVLQEASDETVPLIDRIRFLGIYSNNLDEFYSVRYSAILRSIQLKDIEKVYQNIVPEQTDEELIEEINEIVRQQREQYDELHNQLFKELELYKIFVVDNQSLPDIFVEFISEYFYNEFIHTVGVFILDDIKKAPPLRDGSFYLAVKMQLKEKIQYALLIVPTHLFPRFIILPNKDGNTYVMYLEDIIRYHLKDIFKMFDFEKIEAHSIKITRDSELDFDNDLEHSLLEKVINGLENRKKGVPVRLVYDSEIAPDTLKFFLKKLRLDDYDSINPGGKYHNKRDLMSFPNFDIAGLTYEKIKPIMLKGPFKYKSYFQAFTEKEEMMMAPYHDYSLLLKFLREAAIDPKVTKIKITIYRVAKDSQVMHSLINAAMNGKEVTAVLELRARFDESNNAMWSRKLQEAGVNVIFGVPGLKVHSKIGYIERKPEGNLAEKYVFVSTGNFHAGTAKIYTDYTYFTTNPGITKEVEQIFKFFGANYLNQSYSHLLVSPYGTRRKIVKMIKKEIKNHLAGLPAEINLKLNSFSDKQIIDLLYKASQKGVKVRLVIRGINSLIPGVKGLSENIECVSVIDKFLEHPRIYWFKNAGDDKVYISSADMMERNLDSRVEVACPIYDHNLRKIVMDTFDLSFNDNVKGRQITAKSALEYKRNNQPPNRSQYTTYDYFKKLNDEDNED</sequence>
<dbReference type="STRING" id="684065.SAMN05421738_10714"/>
<dbReference type="EC" id="2.7.4.1" evidence="6 7"/>
<dbReference type="Gene3D" id="3.30.1840.10">
    <property type="entry name" value="Polyphosphate kinase middle domain"/>
    <property type="match status" value="1"/>
</dbReference>
<keyword evidence="4 6" id="KW-0418">Kinase</keyword>
<evidence type="ECO:0000256" key="6">
    <source>
        <dbReference type="HAMAP-Rule" id="MF_00347"/>
    </source>
</evidence>
<evidence type="ECO:0000259" key="10">
    <source>
        <dbReference type="Pfam" id="PF13090"/>
    </source>
</evidence>
<feature type="active site" description="Phosphohistidine intermediate" evidence="6">
    <location>
        <position position="432"/>
    </location>
</feature>
<dbReference type="GO" id="GO:0046872">
    <property type="term" value="F:metal ion binding"/>
    <property type="evidence" value="ECO:0007669"/>
    <property type="project" value="UniProtKB-KW"/>
</dbReference>
<dbReference type="PIRSF" id="PIRSF015589">
    <property type="entry name" value="PP_kinase"/>
    <property type="match status" value="1"/>
</dbReference>
<comment type="cofactor">
    <cofactor evidence="6">
        <name>Mg(2+)</name>
        <dbReference type="ChEBI" id="CHEBI:18420"/>
    </cofactor>
</comment>
<evidence type="ECO:0000313" key="12">
    <source>
        <dbReference type="EMBL" id="SFN13150.1"/>
    </source>
</evidence>
<evidence type="ECO:0000259" key="11">
    <source>
        <dbReference type="Pfam" id="PF17941"/>
    </source>
</evidence>
<dbReference type="Proteomes" id="UP000199149">
    <property type="component" value="Unassembled WGS sequence"/>
</dbReference>
<keyword evidence="13" id="KW-1185">Reference proteome</keyword>
<accession>A0A1I4WIP4</accession>
<proteinExistence type="inferred from homology"/>
<gene>
    <name evidence="6" type="primary">ppk</name>
    <name evidence="12" type="ORF">SAMN05421738_10714</name>
</gene>
<feature type="binding site" evidence="6">
    <location>
        <position position="562"/>
    </location>
    <ligand>
        <name>ATP</name>
        <dbReference type="ChEBI" id="CHEBI:30616"/>
    </ligand>
</feature>
<evidence type="ECO:0000256" key="1">
    <source>
        <dbReference type="ARBA" id="ARBA00022553"/>
    </source>
</evidence>
<evidence type="ECO:0000256" key="2">
    <source>
        <dbReference type="ARBA" id="ARBA00022679"/>
    </source>
</evidence>
<dbReference type="AlphaFoldDB" id="A0A1I4WIP4"/>
<protein>
    <recommendedName>
        <fullName evidence="6 7">Polyphosphate kinase</fullName>
        <ecNumber evidence="6 7">2.7.4.1</ecNumber>
    </recommendedName>
    <alternativeName>
        <fullName evidence="6">ATP-polyphosphate phosphotransferase</fullName>
    </alternativeName>
    <alternativeName>
        <fullName evidence="6">Polyphosphoric acid kinase</fullName>
    </alternativeName>
</protein>
<dbReference type="Pfam" id="PF13090">
    <property type="entry name" value="PP_kinase_C"/>
    <property type="match status" value="1"/>
</dbReference>
<dbReference type="InterPro" id="IPR036832">
    <property type="entry name" value="PPK_N_dom_sf"/>
</dbReference>
<name>A0A1I4WIP4_9FLAO</name>
<dbReference type="GO" id="GO:0008976">
    <property type="term" value="F:polyphosphate kinase activity"/>
    <property type="evidence" value="ECO:0007669"/>
    <property type="project" value="UniProtKB-UniRule"/>
</dbReference>
<feature type="domain" description="Polyphosphate kinase C-terminal" evidence="10">
    <location>
        <begin position="501"/>
        <end position="671"/>
    </location>
</feature>
<keyword evidence="3 6" id="KW-0547">Nucleotide-binding</keyword>
<comment type="PTM">
    <text evidence="6 7">An intermediate of this reaction is the autophosphorylated ppk in which a phosphate is covalently linked to a histidine residue through a N-P bond.</text>
</comment>
<comment type="similarity">
    <text evidence="6 7">Belongs to the polyphosphate kinase 1 (PPK1) family.</text>
</comment>
<keyword evidence="5 6" id="KW-0067">ATP-binding</keyword>